<gene>
    <name evidence="1" type="ORF">BWY04_00045</name>
</gene>
<sequence>MQELIDKTKTQNFVEMFRDLDKFLSEKQIEWHEAM</sequence>
<proteinExistence type="predicted"/>
<protein>
    <submittedName>
        <fullName evidence="1">Uncharacterized protein</fullName>
    </submittedName>
</protein>
<comment type="caution">
    <text evidence="1">The sequence shown here is derived from an EMBL/GenBank/DDBJ whole genome shotgun (WGS) entry which is preliminary data.</text>
</comment>
<evidence type="ECO:0000313" key="1">
    <source>
        <dbReference type="EMBL" id="OQB42609.1"/>
    </source>
</evidence>
<name>A0A1V5ZQP2_9BACT</name>
<dbReference type="EMBL" id="MWDB01000001">
    <property type="protein sequence ID" value="OQB42609.1"/>
    <property type="molecule type" value="Genomic_DNA"/>
</dbReference>
<dbReference type="Proteomes" id="UP000485621">
    <property type="component" value="Unassembled WGS sequence"/>
</dbReference>
<organism evidence="1">
    <name type="scientific">candidate division CPR1 bacterium ADurb.Bin160</name>
    <dbReference type="NCBI Taxonomy" id="1852826"/>
    <lineage>
        <taxon>Bacteria</taxon>
        <taxon>candidate division CPR1</taxon>
    </lineage>
</organism>
<dbReference type="AlphaFoldDB" id="A0A1V5ZQP2"/>
<accession>A0A1V5ZQP2</accession>
<reference evidence="1" key="1">
    <citation type="submission" date="2017-02" db="EMBL/GenBank/DDBJ databases">
        <title>Delving into the versatile metabolic prowess of the omnipresent phylum Bacteroidetes.</title>
        <authorList>
            <person name="Nobu M.K."/>
            <person name="Mei R."/>
            <person name="Narihiro T."/>
            <person name="Kuroda K."/>
            <person name="Liu W.-T."/>
        </authorList>
    </citation>
    <scope>NUCLEOTIDE SEQUENCE</scope>
    <source>
        <strain evidence="1">ADurb.Bin160</strain>
    </source>
</reference>